<sequence length="397" mass="44195">MRKDRSCELRERKGERPAKGRRKRGIERHLAYFFSLKLQSTDPSKHVNREPPGPPPLPSLLTLTIKKAAAMAMSTDSRQRHTLHSQITDGSPDDVDTMLRLVQQHIEETLSRRGLQDALFLTVSDLEGAFKTVYFFGQGIDGWRFIGQFIRLAAIHGMANAATDLPLVLSVPNSVWGFRRLPFAMAILRAIGHQLTFRGDSLAVEPVDQADGGDYWIGTHYHTFDVVPLGELPGGHPYAEGYKRGDPVIRAGGGLYRTFSSYLLHNICFDWTHQHPVIFNAQIDETGERYRSLITDDIPEQLGIAVDCLEDGGDLNAANPTALHLVVVSGFRPGDTVAAWLLISGGSMHLITTESPARSAADYEARMDECFPVTMPSLRRLLRSFELIEMEKCCVVS</sequence>
<gene>
    <name evidence="2" type="ORF">Vbra_3758</name>
</gene>
<evidence type="ECO:0000256" key="1">
    <source>
        <dbReference type="SAM" id="MobiDB-lite"/>
    </source>
</evidence>
<dbReference type="VEuPathDB" id="CryptoDB:Vbra_3758"/>
<name>A0A0G4EHP0_VITBC</name>
<evidence type="ECO:0000313" key="3">
    <source>
        <dbReference type="Proteomes" id="UP000041254"/>
    </source>
</evidence>
<proteinExistence type="predicted"/>
<organism evidence="2 3">
    <name type="scientific">Vitrella brassicaformis (strain CCMP3155)</name>
    <dbReference type="NCBI Taxonomy" id="1169540"/>
    <lineage>
        <taxon>Eukaryota</taxon>
        <taxon>Sar</taxon>
        <taxon>Alveolata</taxon>
        <taxon>Colpodellida</taxon>
        <taxon>Vitrellaceae</taxon>
        <taxon>Vitrella</taxon>
    </lineage>
</organism>
<accession>A0A0G4EHP0</accession>
<feature type="region of interest" description="Disordered" evidence="1">
    <location>
        <begin position="1"/>
        <end position="26"/>
    </location>
</feature>
<dbReference type="InParanoid" id="A0A0G4EHP0"/>
<keyword evidence="3" id="KW-1185">Reference proteome</keyword>
<reference evidence="2 3" key="1">
    <citation type="submission" date="2014-11" db="EMBL/GenBank/DDBJ databases">
        <authorList>
            <person name="Zhu J."/>
            <person name="Qi W."/>
            <person name="Song R."/>
        </authorList>
    </citation>
    <scope>NUCLEOTIDE SEQUENCE [LARGE SCALE GENOMIC DNA]</scope>
</reference>
<dbReference type="AlphaFoldDB" id="A0A0G4EHP0"/>
<dbReference type="Proteomes" id="UP000041254">
    <property type="component" value="Unassembled WGS sequence"/>
</dbReference>
<feature type="compositionally biased region" description="Basic and acidic residues" evidence="1">
    <location>
        <begin position="1"/>
        <end position="18"/>
    </location>
</feature>
<protein>
    <submittedName>
        <fullName evidence="2">Uncharacterized protein</fullName>
    </submittedName>
</protein>
<evidence type="ECO:0000313" key="2">
    <source>
        <dbReference type="EMBL" id="CEL95705.1"/>
    </source>
</evidence>
<dbReference type="EMBL" id="CDMY01000236">
    <property type="protein sequence ID" value="CEL95705.1"/>
    <property type="molecule type" value="Genomic_DNA"/>
</dbReference>
<dbReference type="PhylomeDB" id="A0A0G4EHP0"/>